<evidence type="ECO:0000256" key="1">
    <source>
        <dbReference type="SAM" id="MobiDB-lite"/>
    </source>
</evidence>
<dbReference type="AlphaFoldDB" id="A0A816GMU9"/>
<gene>
    <name evidence="2" type="ORF">XAT740_LOCUS59717</name>
</gene>
<proteinExistence type="predicted"/>
<evidence type="ECO:0000313" key="2">
    <source>
        <dbReference type="EMBL" id="CAF1676573.1"/>
    </source>
</evidence>
<keyword evidence="3" id="KW-1185">Reference proteome</keyword>
<evidence type="ECO:0000313" key="3">
    <source>
        <dbReference type="Proteomes" id="UP000663828"/>
    </source>
</evidence>
<dbReference type="Proteomes" id="UP000663828">
    <property type="component" value="Unassembled WGS sequence"/>
</dbReference>
<feature type="region of interest" description="Disordered" evidence="1">
    <location>
        <begin position="76"/>
        <end position="101"/>
    </location>
</feature>
<feature type="non-terminal residue" evidence="2">
    <location>
        <position position="1"/>
    </location>
</feature>
<dbReference type="EMBL" id="CAJNOR010014063">
    <property type="protein sequence ID" value="CAF1676573.1"/>
    <property type="molecule type" value="Genomic_DNA"/>
</dbReference>
<comment type="caution">
    <text evidence="2">The sequence shown here is derived from an EMBL/GenBank/DDBJ whole genome shotgun (WGS) entry which is preliminary data.</text>
</comment>
<protein>
    <submittedName>
        <fullName evidence="2">Uncharacterized protein</fullName>
    </submittedName>
</protein>
<feature type="compositionally biased region" description="Polar residues" evidence="1">
    <location>
        <begin position="77"/>
        <end position="95"/>
    </location>
</feature>
<sequence>MNRFTPSKSNKAFVRIQGIFDRTFNPTSSQQERCFLNFCIDYEFSIHIHDHQSKYYFYLLEIRYIVLDGSNDDAAANGNSLQGSTTQAQGTSVSPGASHGIDQMVTNSLSATYTDTGDNMNADGISSNEIGNDT</sequence>
<accession>A0A816GMU9</accession>
<name>A0A816GMU9_ADIRI</name>
<reference evidence="2" key="1">
    <citation type="submission" date="2021-02" db="EMBL/GenBank/DDBJ databases">
        <authorList>
            <person name="Nowell W R."/>
        </authorList>
    </citation>
    <scope>NUCLEOTIDE SEQUENCE</scope>
</reference>
<organism evidence="2 3">
    <name type="scientific">Adineta ricciae</name>
    <name type="common">Rotifer</name>
    <dbReference type="NCBI Taxonomy" id="249248"/>
    <lineage>
        <taxon>Eukaryota</taxon>
        <taxon>Metazoa</taxon>
        <taxon>Spiralia</taxon>
        <taxon>Gnathifera</taxon>
        <taxon>Rotifera</taxon>
        <taxon>Eurotatoria</taxon>
        <taxon>Bdelloidea</taxon>
        <taxon>Adinetida</taxon>
        <taxon>Adinetidae</taxon>
        <taxon>Adineta</taxon>
    </lineage>
</organism>